<dbReference type="PANTHER" id="PTHR33693">
    <property type="entry name" value="TYPE-5 URACIL-DNA GLYCOSYLASE"/>
    <property type="match status" value="1"/>
</dbReference>
<keyword evidence="5" id="KW-0408">Iron</keyword>
<dbReference type="SMART" id="SM00986">
    <property type="entry name" value="UDG"/>
    <property type="match status" value="1"/>
</dbReference>
<evidence type="ECO:0000256" key="5">
    <source>
        <dbReference type="ARBA" id="ARBA00023004"/>
    </source>
</evidence>
<keyword evidence="7" id="KW-0234">DNA repair</keyword>
<evidence type="ECO:0000259" key="8">
    <source>
        <dbReference type="SMART" id="SM00986"/>
    </source>
</evidence>
<dbReference type="InterPro" id="IPR005122">
    <property type="entry name" value="Uracil-DNA_glycosylase-like"/>
</dbReference>
<dbReference type="GO" id="GO:0046872">
    <property type="term" value="F:metal ion binding"/>
    <property type="evidence" value="ECO:0007669"/>
    <property type="project" value="UniProtKB-KW"/>
</dbReference>
<evidence type="ECO:0000256" key="7">
    <source>
        <dbReference type="ARBA" id="ARBA00023204"/>
    </source>
</evidence>
<dbReference type="InterPro" id="IPR036895">
    <property type="entry name" value="Uracil-DNA_glycosylase-like_sf"/>
</dbReference>
<accession>A0AA95H9A9</accession>
<organism evidence="9">
    <name type="scientific">Candidatus Thiocaldithrix dubininis</name>
    <dbReference type="NCBI Taxonomy" id="3080823"/>
    <lineage>
        <taxon>Bacteria</taxon>
        <taxon>Pseudomonadati</taxon>
        <taxon>Pseudomonadota</taxon>
        <taxon>Gammaproteobacteria</taxon>
        <taxon>Thiotrichales</taxon>
        <taxon>Thiotrichaceae</taxon>
        <taxon>Candidatus Thiocaldithrix</taxon>
    </lineage>
</organism>
<evidence type="ECO:0000256" key="6">
    <source>
        <dbReference type="ARBA" id="ARBA00023014"/>
    </source>
</evidence>
<keyword evidence="6" id="KW-0411">Iron-sulfur</keyword>
<gene>
    <name evidence="9" type="ORF">QJT80_04560</name>
</gene>
<evidence type="ECO:0000313" key="9">
    <source>
        <dbReference type="EMBL" id="WGZ91750.1"/>
    </source>
</evidence>
<protein>
    <submittedName>
        <fullName evidence="9">Uracil-DNA glycosylase family protein</fullName>
    </submittedName>
</protein>
<dbReference type="GO" id="GO:0006281">
    <property type="term" value="P:DNA repair"/>
    <property type="evidence" value="ECO:0007669"/>
    <property type="project" value="UniProtKB-KW"/>
</dbReference>
<dbReference type="SUPFAM" id="SSF52141">
    <property type="entry name" value="Uracil-DNA glycosylase-like"/>
    <property type="match status" value="1"/>
</dbReference>
<sequence>MMFSIHPYQPLVEHQQLLRQCRACAAMIPPVIVGEPVLTPILSLGQAPGIHEGEIGRPFGWTAGRTLFKWFESIGVDEATYRHNVYMCAVCRCFPGRNHKGGDRVPDRQEIANCAHWLQTEIGLLQPQLIILIGKLAIQQFLPVSKLDAVVGRLHTVLLNEREVQLAPLPHPSGLSTWFRTEPGKTLLNQSLIAIQAHPAWQNLMKANK</sequence>
<keyword evidence="2" id="KW-0479">Metal-binding</keyword>
<feature type="domain" description="Uracil-DNA glycosylase-like" evidence="8">
    <location>
        <begin position="33"/>
        <end position="192"/>
    </location>
</feature>
<dbReference type="Pfam" id="PF03167">
    <property type="entry name" value="UDG"/>
    <property type="match status" value="1"/>
</dbReference>
<dbReference type="CDD" id="cd10033">
    <property type="entry name" value="UDG_like"/>
    <property type="match status" value="1"/>
</dbReference>
<reference evidence="9" key="1">
    <citation type="journal article" date="2023" name="Int. J. Mol. Sci.">
        <title>Metagenomics Revealed a New Genus 'Candidatus Thiocaldithrix dubininis' gen. nov., sp. nov. and a New Species 'Candidatus Thiothrix putei' sp. nov. in the Family Thiotrichaceae, Some Members of Which Have Traits of Both Na+- and H+-Motive Energetics.</title>
        <authorList>
            <person name="Ravin N.V."/>
            <person name="Muntyan M.S."/>
            <person name="Smolyakov D.D."/>
            <person name="Rudenko T.S."/>
            <person name="Beletsky A.V."/>
            <person name="Mardanov A.V."/>
            <person name="Grabovich M.Y."/>
        </authorList>
    </citation>
    <scope>NUCLEOTIDE SEQUENCE</scope>
    <source>
        <strain evidence="9">GKL-01</strain>
    </source>
</reference>
<dbReference type="InterPro" id="IPR051536">
    <property type="entry name" value="UDG_Type-4/5"/>
</dbReference>
<dbReference type="AlphaFoldDB" id="A0AA95H9A9"/>
<dbReference type="Proteomes" id="UP001300672">
    <property type="component" value="Chromosome"/>
</dbReference>
<reference evidence="9" key="2">
    <citation type="submission" date="2023-04" db="EMBL/GenBank/DDBJ databases">
        <authorList>
            <person name="Beletskiy A.V."/>
            <person name="Mardanov A.V."/>
            <person name="Ravin N.V."/>
        </authorList>
    </citation>
    <scope>NUCLEOTIDE SEQUENCE</scope>
    <source>
        <strain evidence="9">GKL-01</strain>
    </source>
</reference>
<evidence type="ECO:0000256" key="4">
    <source>
        <dbReference type="ARBA" id="ARBA00022801"/>
    </source>
</evidence>
<dbReference type="GO" id="GO:0097506">
    <property type="term" value="F:deaminated base DNA N-glycosylase activity"/>
    <property type="evidence" value="ECO:0007669"/>
    <property type="project" value="UniProtKB-ARBA"/>
</dbReference>
<evidence type="ECO:0000256" key="2">
    <source>
        <dbReference type="ARBA" id="ARBA00022723"/>
    </source>
</evidence>
<evidence type="ECO:0000256" key="3">
    <source>
        <dbReference type="ARBA" id="ARBA00022763"/>
    </source>
</evidence>
<keyword evidence="4" id="KW-0378">Hydrolase</keyword>
<dbReference type="Gene3D" id="3.40.470.10">
    <property type="entry name" value="Uracil-DNA glycosylase-like domain"/>
    <property type="match status" value="1"/>
</dbReference>
<dbReference type="KEGG" id="tdu:QJT80_04560"/>
<dbReference type="SMART" id="SM00987">
    <property type="entry name" value="UreE_C"/>
    <property type="match status" value="1"/>
</dbReference>
<name>A0AA95H9A9_9GAMM</name>
<dbReference type="GO" id="GO:0051539">
    <property type="term" value="F:4 iron, 4 sulfur cluster binding"/>
    <property type="evidence" value="ECO:0007669"/>
    <property type="project" value="UniProtKB-KW"/>
</dbReference>
<keyword evidence="1" id="KW-0004">4Fe-4S</keyword>
<dbReference type="EMBL" id="CP124755">
    <property type="protein sequence ID" value="WGZ91750.1"/>
    <property type="molecule type" value="Genomic_DNA"/>
</dbReference>
<evidence type="ECO:0000256" key="1">
    <source>
        <dbReference type="ARBA" id="ARBA00022485"/>
    </source>
</evidence>
<dbReference type="PANTHER" id="PTHR33693:SF1">
    <property type="entry name" value="TYPE-4 URACIL-DNA GLYCOSYLASE"/>
    <property type="match status" value="1"/>
</dbReference>
<keyword evidence="3" id="KW-0227">DNA damage</keyword>
<proteinExistence type="predicted"/>